<evidence type="ECO:0000256" key="1">
    <source>
        <dbReference type="SAM" id="SignalP"/>
    </source>
</evidence>
<dbReference type="Proteomes" id="UP001207626">
    <property type="component" value="Unassembled WGS sequence"/>
</dbReference>
<accession>A0ABT4E040</accession>
<dbReference type="EMBL" id="JAMDLW010000023">
    <property type="protein sequence ID" value="MCY9521596.1"/>
    <property type="molecule type" value="Genomic_DNA"/>
</dbReference>
<feature type="chain" id="PRO_5047333643" description="Fibronectin type III domain-containing protein" evidence="1">
    <location>
        <begin position="26"/>
        <end position="128"/>
    </location>
</feature>
<sequence length="128" mass="13756">MLKELSISILAATTLFSAGSGAVLAEPLQASAVEAKAVSQAAVSTVTAHVDWNRVTGAAYYRVAIRDLNSNERIDVTHLYDTNYSASGLTSGNDFRFWVGAFNNDGVLIKQKETIKRVYGGESISLKL</sequence>
<dbReference type="SUPFAM" id="SSF49265">
    <property type="entry name" value="Fibronectin type III"/>
    <property type="match status" value="1"/>
</dbReference>
<organism evidence="2 3">
    <name type="scientific">Paenibacillus apiarius</name>
    <dbReference type="NCBI Taxonomy" id="46240"/>
    <lineage>
        <taxon>Bacteria</taxon>
        <taxon>Bacillati</taxon>
        <taxon>Bacillota</taxon>
        <taxon>Bacilli</taxon>
        <taxon>Bacillales</taxon>
        <taxon>Paenibacillaceae</taxon>
        <taxon>Paenibacillus</taxon>
    </lineage>
</organism>
<gene>
    <name evidence="2" type="ORF">M5X09_18315</name>
</gene>
<dbReference type="RefSeq" id="WP_268601599.1">
    <property type="nucleotide sequence ID" value="NZ_JAMDLV010000006.1"/>
</dbReference>
<comment type="caution">
    <text evidence="2">The sequence shown here is derived from an EMBL/GenBank/DDBJ whole genome shotgun (WGS) entry which is preliminary data.</text>
</comment>
<reference evidence="2 3" key="1">
    <citation type="submission" date="2022-05" db="EMBL/GenBank/DDBJ databases">
        <title>Genome Sequencing of Bee-Associated Microbes.</title>
        <authorList>
            <person name="Dunlap C."/>
        </authorList>
    </citation>
    <scope>NUCLEOTIDE SEQUENCE [LARGE SCALE GENOMIC DNA]</scope>
    <source>
        <strain evidence="2 3">NRRL NRS-1438</strain>
    </source>
</reference>
<dbReference type="InterPro" id="IPR036116">
    <property type="entry name" value="FN3_sf"/>
</dbReference>
<proteinExistence type="predicted"/>
<evidence type="ECO:0000313" key="2">
    <source>
        <dbReference type="EMBL" id="MCY9521596.1"/>
    </source>
</evidence>
<protein>
    <recommendedName>
        <fullName evidence="4">Fibronectin type III domain-containing protein</fullName>
    </recommendedName>
</protein>
<dbReference type="CDD" id="cd00063">
    <property type="entry name" value="FN3"/>
    <property type="match status" value="1"/>
</dbReference>
<keyword evidence="1" id="KW-0732">Signal</keyword>
<evidence type="ECO:0000313" key="3">
    <source>
        <dbReference type="Proteomes" id="UP001207626"/>
    </source>
</evidence>
<evidence type="ECO:0008006" key="4">
    <source>
        <dbReference type="Google" id="ProtNLM"/>
    </source>
</evidence>
<keyword evidence="3" id="KW-1185">Reference proteome</keyword>
<dbReference type="InterPro" id="IPR003961">
    <property type="entry name" value="FN3_dom"/>
</dbReference>
<dbReference type="InterPro" id="IPR013783">
    <property type="entry name" value="Ig-like_fold"/>
</dbReference>
<dbReference type="Gene3D" id="2.60.40.10">
    <property type="entry name" value="Immunoglobulins"/>
    <property type="match status" value="1"/>
</dbReference>
<feature type="signal peptide" evidence="1">
    <location>
        <begin position="1"/>
        <end position="25"/>
    </location>
</feature>
<name>A0ABT4E040_9BACL</name>